<organism evidence="1">
    <name type="scientific">Arundo donax</name>
    <name type="common">Giant reed</name>
    <name type="synonym">Donax arundinaceus</name>
    <dbReference type="NCBI Taxonomy" id="35708"/>
    <lineage>
        <taxon>Eukaryota</taxon>
        <taxon>Viridiplantae</taxon>
        <taxon>Streptophyta</taxon>
        <taxon>Embryophyta</taxon>
        <taxon>Tracheophyta</taxon>
        <taxon>Spermatophyta</taxon>
        <taxon>Magnoliopsida</taxon>
        <taxon>Liliopsida</taxon>
        <taxon>Poales</taxon>
        <taxon>Poaceae</taxon>
        <taxon>PACMAD clade</taxon>
        <taxon>Arundinoideae</taxon>
        <taxon>Arundineae</taxon>
        <taxon>Arundo</taxon>
    </lineage>
</organism>
<reference evidence="1" key="1">
    <citation type="submission" date="2014-09" db="EMBL/GenBank/DDBJ databases">
        <authorList>
            <person name="Magalhaes I.L.F."/>
            <person name="Oliveira U."/>
            <person name="Santos F.R."/>
            <person name="Vidigal T.H.D.A."/>
            <person name="Brescovit A.D."/>
            <person name="Santos A.J."/>
        </authorList>
    </citation>
    <scope>NUCLEOTIDE SEQUENCE</scope>
    <source>
        <tissue evidence="1">Shoot tissue taken approximately 20 cm above the soil surface</tissue>
    </source>
</reference>
<reference evidence="1" key="2">
    <citation type="journal article" date="2015" name="Data Brief">
        <title>Shoot transcriptome of the giant reed, Arundo donax.</title>
        <authorList>
            <person name="Barrero R.A."/>
            <person name="Guerrero F.D."/>
            <person name="Moolhuijzen P."/>
            <person name="Goolsby J.A."/>
            <person name="Tidwell J."/>
            <person name="Bellgard S.E."/>
            <person name="Bellgard M.I."/>
        </authorList>
    </citation>
    <scope>NUCLEOTIDE SEQUENCE</scope>
    <source>
        <tissue evidence="1">Shoot tissue taken approximately 20 cm above the soil surface</tissue>
    </source>
</reference>
<sequence length="44" mass="4667">MHHRVCAIATETGEAATMRGSSFLSPAACDFLPSVFSDLLILPC</sequence>
<accession>A0A0A8YJS2</accession>
<protein>
    <submittedName>
        <fullName evidence="1">Uncharacterized protein</fullName>
    </submittedName>
</protein>
<name>A0A0A8YJS2_ARUDO</name>
<evidence type="ECO:0000313" key="1">
    <source>
        <dbReference type="EMBL" id="JAD26381.1"/>
    </source>
</evidence>
<dbReference type="EMBL" id="GBRH01271514">
    <property type="protein sequence ID" value="JAD26381.1"/>
    <property type="molecule type" value="Transcribed_RNA"/>
</dbReference>
<proteinExistence type="predicted"/>
<dbReference type="AlphaFoldDB" id="A0A0A8YJS2"/>